<keyword evidence="2 4" id="KW-0479">Metal-binding</keyword>
<reference evidence="7 8" key="1">
    <citation type="submission" date="2018-07" db="EMBL/GenBank/DDBJ databases">
        <title>Genomic Encyclopedia of Type Strains, Phase IV (KMG-IV): sequencing the most valuable type-strain genomes for metagenomic binning, comparative biology and taxonomic classification.</title>
        <authorList>
            <person name="Goeker M."/>
        </authorList>
    </citation>
    <scope>NUCLEOTIDE SEQUENCE [LARGE SCALE GENOMIC DNA]</scope>
    <source>
        <strain evidence="7 8">DSM 26407</strain>
    </source>
</reference>
<evidence type="ECO:0000313" key="7">
    <source>
        <dbReference type="EMBL" id="RCX31281.1"/>
    </source>
</evidence>
<dbReference type="SUPFAM" id="SSF46626">
    <property type="entry name" value="Cytochrome c"/>
    <property type="match status" value="2"/>
</dbReference>
<proteinExistence type="predicted"/>
<keyword evidence="1 4" id="KW-0349">Heme</keyword>
<dbReference type="Gene3D" id="1.10.760.10">
    <property type="entry name" value="Cytochrome c-like domain"/>
    <property type="match status" value="2"/>
</dbReference>
<dbReference type="PANTHER" id="PTHR35008:SF9">
    <property type="entry name" value="CYTOCHROME C DOMAIN-CONTAINING PROTEIN"/>
    <property type="match status" value="1"/>
</dbReference>
<dbReference type="GO" id="GO:0046872">
    <property type="term" value="F:metal ion binding"/>
    <property type="evidence" value="ECO:0007669"/>
    <property type="project" value="UniProtKB-KW"/>
</dbReference>
<dbReference type="GO" id="GO:0009055">
    <property type="term" value="F:electron transfer activity"/>
    <property type="evidence" value="ECO:0007669"/>
    <property type="project" value="InterPro"/>
</dbReference>
<name>A0A369CCL3_9GAMM</name>
<keyword evidence="3 4" id="KW-0408">Iron</keyword>
<evidence type="ECO:0000256" key="2">
    <source>
        <dbReference type="ARBA" id="ARBA00022723"/>
    </source>
</evidence>
<evidence type="ECO:0000259" key="6">
    <source>
        <dbReference type="PROSITE" id="PS51007"/>
    </source>
</evidence>
<dbReference type="PROSITE" id="PS51007">
    <property type="entry name" value="CYTC"/>
    <property type="match status" value="1"/>
</dbReference>
<keyword evidence="5" id="KW-0732">Signal</keyword>
<comment type="caution">
    <text evidence="7">The sequence shown here is derived from an EMBL/GenBank/DDBJ whole genome shotgun (WGS) entry which is preliminary data.</text>
</comment>
<accession>A0A369CCL3</accession>
<organism evidence="7 8">
    <name type="scientific">Thioalbus denitrificans</name>
    <dbReference type="NCBI Taxonomy" id="547122"/>
    <lineage>
        <taxon>Bacteria</taxon>
        <taxon>Pseudomonadati</taxon>
        <taxon>Pseudomonadota</taxon>
        <taxon>Gammaproteobacteria</taxon>
        <taxon>Chromatiales</taxon>
        <taxon>Ectothiorhodospiraceae</taxon>
        <taxon>Thioalbus</taxon>
    </lineage>
</organism>
<feature type="signal peptide" evidence="5">
    <location>
        <begin position="1"/>
        <end position="22"/>
    </location>
</feature>
<dbReference type="GO" id="GO:0020037">
    <property type="term" value="F:heme binding"/>
    <property type="evidence" value="ECO:0007669"/>
    <property type="project" value="InterPro"/>
</dbReference>
<dbReference type="InterPro" id="IPR036909">
    <property type="entry name" value="Cyt_c-like_dom_sf"/>
</dbReference>
<dbReference type="Pfam" id="PF21342">
    <property type="entry name" value="SoxA-TsdA_cyt-c"/>
    <property type="match status" value="1"/>
</dbReference>
<dbReference type="RefSeq" id="WP_245937240.1">
    <property type="nucleotide sequence ID" value="NZ_QPJY01000003.1"/>
</dbReference>
<feature type="domain" description="Cytochrome c" evidence="6">
    <location>
        <begin position="178"/>
        <end position="263"/>
    </location>
</feature>
<dbReference type="InterPro" id="IPR051459">
    <property type="entry name" value="Cytochrome_c-type_DH"/>
</dbReference>
<dbReference type="AlphaFoldDB" id="A0A369CCL3"/>
<dbReference type="InterPro" id="IPR009056">
    <property type="entry name" value="Cyt_c-like_dom"/>
</dbReference>
<evidence type="ECO:0000256" key="5">
    <source>
        <dbReference type="SAM" id="SignalP"/>
    </source>
</evidence>
<dbReference type="Pfam" id="PF13442">
    <property type="entry name" value="Cytochrome_CBB3"/>
    <property type="match status" value="1"/>
</dbReference>
<gene>
    <name evidence="7" type="ORF">DFQ59_103249</name>
</gene>
<evidence type="ECO:0000256" key="1">
    <source>
        <dbReference type="ARBA" id="ARBA00022617"/>
    </source>
</evidence>
<evidence type="ECO:0000256" key="3">
    <source>
        <dbReference type="ARBA" id="ARBA00023004"/>
    </source>
</evidence>
<evidence type="ECO:0000256" key="4">
    <source>
        <dbReference type="PROSITE-ProRule" id="PRU00433"/>
    </source>
</evidence>
<keyword evidence="8" id="KW-1185">Reference proteome</keyword>
<sequence length="302" mass="32645">MKTMNRILAATLAAALPLLAGAAPEKDFQVELPAAPAGEAAFSPPAEETIPDNAFGEMVRLGRDLFLNTDQLRGTYTGNGMKCVNCHLDRGRRAGSAPLWAAFGMYPAYRKKNDKVNTMEERIQGCFTYSMNGTPPPAGSRELTALVTYHYWLATGAPIGKALPGRGFPKLARPEQAPDFARGEAVYRDNCALCHGDDGAGRQVDGRYVFPPLWGPDSYNWGAGMHRVNTAAGFIKANMPLSQGGSLTDQQAWDVALYINSHDRPQDPRFEGDLAETKKTFHGHQCEYGEEVGGHALAGGAE</sequence>
<dbReference type="EMBL" id="QPJY01000003">
    <property type="protein sequence ID" value="RCX31281.1"/>
    <property type="molecule type" value="Genomic_DNA"/>
</dbReference>
<feature type="chain" id="PRO_5016820241" evidence="5">
    <location>
        <begin position="23"/>
        <end position="302"/>
    </location>
</feature>
<protein>
    <submittedName>
        <fullName evidence="7">Thiosulfate dehydrogenase</fullName>
    </submittedName>
</protein>
<evidence type="ECO:0000313" key="8">
    <source>
        <dbReference type="Proteomes" id="UP000252707"/>
    </source>
</evidence>
<dbReference type="Proteomes" id="UP000252707">
    <property type="component" value="Unassembled WGS sequence"/>
</dbReference>
<dbReference type="PANTHER" id="PTHR35008">
    <property type="entry name" value="BLL4482 PROTEIN-RELATED"/>
    <property type="match status" value="1"/>
</dbReference>